<dbReference type="EMBL" id="FOUI01000010">
    <property type="protein sequence ID" value="SFM64834.1"/>
    <property type="molecule type" value="Genomic_DNA"/>
</dbReference>
<dbReference type="InterPro" id="IPR009057">
    <property type="entry name" value="Homeodomain-like_sf"/>
</dbReference>
<evidence type="ECO:0000256" key="1">
    <source>
        <dbReference type="ARBA" id="ARBA00023015"/>
    </source>
</evidence>
<dbReference type="AlphaFoldDB" id="A0A1I4SK91"/>
<dbReference type="Gene3D" id="1.10.10.60">
    <property type="entry name" value="Homeodomain-like"/>
    <property type="match status" value="1"/>
</dbReference>
<dbReference type="GO" id="GO:0005829">
    <property type="term" value="C:cytosol"/>
    <property type="evidence" value="ECO:0007669"/>
    <property type="project" value="TreeGrafter"/>
</dbReference>
<dbReference type="Proteomes" id="UP000243629">
    <property type="component" value="Unassembled WGS sequence"/>
</dbReference>
<evidence type="ECO:0000256" key="3">
    <source>
        <dbReference type="ARBA" id="ARBA00023163"/>
    </source>
</evidence>
<sequence>MQALLGVCVRLVESLGVMREQLMLQLPAGQINGESRFAGLRLIEAEGFALQLSRQALDCCLPGAAPVLFNGISGTLRNLLASRTALDLVEQVRHSMLRLLSTGRLSEVEIAVSMGISTRHLRRLLKQQGASYEQLLDQVRREEGVRLLQDSARSLTSIAYELGFHEPSSFTRAFRRWTGISPSDYRRQRQDMPAASRRSA</sequence>
<feature type="domain" description="HTH araC/xylS-type" evidence="4">
    <location>
        <begin position="90"/>
        <end position="188"/>
    </location>
</feature>
<keyword evidence="1" id="KW-0805">Transcription regulation</keyword>
<dbReference type="STRING" id="1720063.SAMN05216217_11082"/>
<dbReference type="OrthoDB" id="5582699at2"/>
<evidence type="ECO:0000313" key="6">
    <source>
        <dbReference type="Proteomes" id="UP000243629"/>
    </source>
</evidence>
<dbReference type="InterPro" id="IPR020449">
    <property type="entry name" value="Tscrpt_reg_AraC-type_HTH"/>
</dbReference>
<evidence type="ECO:0000256" key="2">
    <source>
        <dbReference type="ARBA" id="ARBA00023125"/>
    </source>
</evidence>
<keyword evidence="3" id="KW-0804">Transcription</keyword>
<name>A0A1I4SK91_9GAMM</name>
<dbReference type="GO" id="GO:0003700">
    <property type="term" value="F:DNA-binding transcription factor activity"/>
    <property type="evidence" value="ECO:0007669"/>
    <property type="project" value="InterPro"/>
</dbReference>
<dbReference type="PANTHER" id="PTHR47894">
    <property type="entry name" value="HTH-TYPE TRANSCRIPTIONAL REGULATOR GADX"/>
    <property type="match status" value="1"/>
</dbReference>
<dbReference type="PRINTS" id="PR00032">
    <property type="entry name" value="HTHARAC"/>
</dbReference>
<dbReference type="PANTHER" id="PTHR47894:SF1">
    <property type="entry name" value="HTH-TYPE TRANSCRIPTIONAL REGULATOR VQSM"/>
    <property type="match status" value="1"/>
</dbReference>
<organism evidence="5 6">
    <name type="scientific">Halopseudomonas yangmingensis</name>
    <dbReference type="NCBI Taxonomy" id="1720063"/>
    <lineage>
        <taxon>Bacteria</taxon>
        <taxon>Pseudomonadati</taxon>
        <taxon>Pseudomonadota</taxon>
        <taxon>Gammaproteobacteria</taxon>
        <taxon>Pseudomonadales</taxon>
        <taxon>Pseudomonadaceae</taxon>
        <taxon>Halopseudomonas</taxon>
    </lineage>
</organism>
<reference evidence="6" key="1">
    <citation type="submission" date="2016-10" db="EMBL/GenBank/DDBJ databases">
        <authorList>
            <person name="Varghese N."/>
            <person name="Submissions S."/>
        </authorList>
    </citation>
    <scope>NUCLEOTIDE SEQUENCE [LARGE SCALE GENOMIC DNA]</scope>
    <source>
        <strain evidence="6">DSM 24213</strain>
    </source>
</reference>
<evidence type="ECO:0000259" key="4">
    <source>
        <dbReference type="PROSITE" id="PS01124"/>
    </source>
</evidence>
<dbReference type="InterPro" id="IPR018060">
    <property type="entry name" value="HTH_AraC"/>
</dbReference>
<accession>A0A1I4SK91</accession>
<keyword evidence="2 5" id="KW-0238">DNA-binding</keyword>
<dbReference type="RefSeq" id="WP_093476467.1">
    <property type="nucleotide sequence ID" value="NZ_FOUI01000010.1"/>
</dbReference>
<dbReference type="SMART" id="SM00342">
    <property type="entry name" value="HTH_ARAC"/>
    <property type="match status" value="1"/>
</dbReference>
<dbReference type="Pfam" id="PF12833">
    <property type="entry name" value="HTH_18"/>
    <property type="match status" value="1"/>
</dbReference>
<gene>
    <name evidence="5" type="ORF">SAMN05216217_11082</name>
</gene>
<evidence type="ECO:0000313" key="5">
    <source>
        <dbReference type="EMBL" id="SFM64834.1"/>
    </source>
</evidence>
<dbReference type="PROSITE" id="PS01124">
    <property type="entry name" value="HTH_ARAC_FAMILY_2"/>
    <property type="match status" value="1"/>
</dbReference>
<dbReference type="GO" id="GO:0000976">
    <property type="term" value="F:transcription cis-regulatory region binding"/>
    <property type="evidence" value="ECO:0007669"/>
    <property type="project" value="TreeGrafter"/>
</dbReference>
<dbReference type="SUPFAM" id="SSF46689">
    <property type="entry name" value="Homeodomain-like"/>
    <property type="match status" value="1"/>
</dbReference>
<protein>
    <submittedName>
        <fullName evidence="5">AraC-type DNA-binding protein</fullName>
    </submittedName>
</protein>
<keyword evidence="6" id="KW-1185">Reference proteome</keyword>
<proteinExistence type="predicted"/>